<dbReference type="SMART" id="SM00044">
    <property type="entry name" value="CYCc"/>
    <property type="match status" value="1"/>
</dbReference>
<dbReference type="SMART" id="SM01080">
    <property type="entry name" value="CHASE2"/>
    <property type="match status" value="1"/>
</dbReference>
<feature type="domain" description="Guanylate cyclase" evidence="2">
    <location>
        <begin position="433"/>
        <end position="566"/>
    </location>
</feature>
<feature type="transmembrane region" description="Helical" evidence="1">
    <location>
        <begin position="12"/>
        <end position="32"/>
    </location>
</feature>
<dbReference type="EMBL" id="WHNP01000009">
    <property type="protein sequence ID" value="MPW17654.1"/>
    <property type="molecule type" value="Genomic_DNA"/>
</dbReference>
<dbReference type="GO" id="GO:0009190">
    <property type="term" value="P:cyclic nucleotide biosynthetic process"/>
    <property type="evidence" value="ECO:0007669"/>
    <property type="project" value="InterPro"/>
</dbReference>
<proteinExistence type="predicted"/>
<protein>
    <submittedName>
        <fullName evidence="3">CHASE2 domain-containing protein</fullName>
    </submittedName>
</protein>
<dbReference type="InterPro" id="IPR007890">
    <property type="entry name" value="CHASE2"/>
</dbReference>
<dbReference type="Pfam" id="PF00211">
    <property type="entry name" value="Guanylate_cyc"/>
    <property type="match status" value="1"/>
</dbReference>
<keyword evidence="1" id="KW-1133">Transmembrane helix</keyword>
<dbReference type="PROSITE" id="PS50125">
    <property type="entry name" value="GUANYLATE_CYCLASE_2"/>
    <property type="match status" value="1"/>
</dbReference>
<dbReference type="Proteomes" id="UP000484381">
    <property type="component" value="Unassembled WGS sequence"/>
</dbReference>
<organism evidence="3 4">
    <name type="scientific">Paraburkholderia franconis</name>
    <dbReference type="NCBI Taxonomy" id="2654983"/>
    <lineage>
        <taxon>Bacteria</taxon>
        <taxon>Pseudomonadati</taxon>
        <taxon>Pseudomonadota</taxon>
        <taxon>Betaproteobacteria</taxon>
        <taxon>Burkholderiales</taxon>
        <taxon>Burkholderiaceae</taxon>
        <taxon>Paraburkholderia</taxon>
    </lineage>
</organism>
<keyword evidence="1" id="KW-0812">Transmembrane</keyword>
<keyword evidence="4" id="KW-1185">Reference proteome</keyword>
<reference evidence="3 4" key="1">
    <citation type="submission" date="2019-10" db="EMBL/GenBank/DDBJ databases">
        <title>Paraburkholderia sp. isolated from nodules of Mimosa pudica from Brazilian Atlantic Forest soils.</title>
        <authorList>
            <person name="Paulitsch F."/>
            <person name="Hungria M."/>
            <person name="Dall'Agnol R."/>
        </authorList>
    </citation>
    <scope>NUCLEOTIDE SEQUENCE [LARGE SCALE GENOMIC DNA]</scope>
    <source>
        <strain evidence="3 4">CNPSo 3157</strain>
    </source>
</reference>
<sequence>MGAIARPSRLDCVRLAIFGLTALLSVLLATGWQPEPYERLAFTLDDWRQGHTKAQRPDTRVTLVDIDEHSLDVIGPWPWPRALIARLAQTLFDRFHAKTVGLDILFPEASNPKDDEALLTIARHYPLVFAQAFDLSHNRVAARAGHVGAPRDPVTVPWNPPVATGFVGNFFEDPAVCTGHVTPIAEFDGVVRAMPPVIRYAGTLYPMFGWQMLHCADHVPSHGQSVASLPVDSRGTVRIPFRHGSQSFDAIPALQVLTGAAPVDLLRERYVIVGSSALGLTDHIATPVDAWLPAAVVHAEMLTWLLDAQMGGTYASGSALLPLAWTAVTIVLFAVLFRRSRALTTLLALVMTISAWLAVALLTPLVAADLIALPLVPVAMFIIVQAPVEWISSQATLRSFEQRFSRYLPPTVVREIVRRHGLTAFQPERRHISVLFVDIEGYTRLAEQMTPEQLVAMTELVLTRLTCCVRDTEGTLDKYIGDAIMAFWGAPLEQADHPDRAMDCALAMLEELKALNNAQEPLLAGQMVRARIGINTGSAVVGELGSTTRQSYTAIGDAINVASRLQDYAKVAGTDLLVGEETAKAVTRHNLRPYAQATLRGRVAPEMLYVLSEDTAVLAKHG</sequence>
<dbReference type="InterPro" id="IPR050697">
    <property type="entry name" value="Adenylyl/Guanylyl_Cyclase_3/4"/>
</dbReference>
<dbReference type="CDD" id="cd07302">
    <property type="entry name" value="CHD"/>
    <property type="match status" value="1"/>
</dbReference>
<dbReference type="GO" id="GO:0035556">
    <property type="term" value="P:intracellular signal transduction"/>
    <property type="evidence" value="ECO:0007669"/>
    <property type="project" value="InterPro"/>
</dbReference>
<dbReference type="InterPro" id="IPR001054">
    <property type="entry name" value="A/G_cyclase"/>
</dbReference>
<evidence type="ECO:0000256" key="1">
    <source>
        <dbReference type="SAM" id="Phobius"/>
    </source>
</evidence>
<dbReference type="Gene3D" id="3.30.70.1230">
    <property type="entry name" value="Nucleotide cyclase"/>
    <property type="match status" value="1"/>
</dbReference>
<dbReference type="AlphaFoldDB" id="A0A7X1TFY7"/>
<name>A0A7X1TFY7_9BURK</name>
<dbReference type="InterPro" id="IPR029787">
    <property type="entry name" value="Nucleotide_cyclase"/>
</dbReference>
<dbReference type="GO" id="GO:0004016">
    <property type="term" value="F:adenylate cyclase activity"/>
    <property type="evidence" value="ECO:0007669"/>
    <property type="project" value="UniProtKB-ARBA"/>
</dbReference>
<evidence type="ECO:0000313" key="4">
    <source>
        <dbReference type="Proteomes" id="UP000484381"/>
    </source>
</evidence>
<accession>A0A7X1TFY7</accession>
<evidence type="ECO:0000259" key="2">
    <source>
        <dbReference type="PROSITE" id="PS50125"/>
    </source>
</evidence>
<gene>
    <name evidence="3" type="ORF">GCT13_12110</name>
</gene>
<feature type="transmembrane region" description="Helical" evidence="1">
    <location>
        <begin position="319"/>
        <end position="337"/>
    </location>
</feature>
<keyword evidence="1" id="KW-0472">Membrane</keyword>
<dbReference type="PANTHER" id="PTHR43081">
    <property type="entry name" value="ADENYLATE CYCLASE, TERMINAL-DIFFERENTIATION SPECIFIC-RELATED"/>
    <property type="match status" value="1"/>
</dbReference>
<comment type="caution">
    <text evidence="3">The sequence shown here is derived from an EMBL/GenBank/DDBJ whole genome shotgun (WGS) entry which is preliminary data.</text>
</comment>
<dbReference type="SUPFAM" id="SSF55073">
    <property type="entry name" value="Nucleotide cyclase"/>
    <property type="match status" value="1"/>
</dbReference>
<dbReference type="Pfam" id="PF05226">
    <property type="entry name" value="CHASE2"/>
    <property type="match status" value="1"/>
</dbReference>
<dbReference type="PANTHER" id="PTHR43081:SF1">
    <property type="entry name" value="ADENYLATE CYCLASE, TERMINAL-DIFFERENTIATION SPECIFIC"/>
    <property type="match status" value="1"/>
</dbReference>
<evidence type="ECO:0000313" key="3">
    <source>
        <dbReference type="EMBL" id="MPW17654.1"/>
    </source>
</evidence>
<feature type="transmembrane region" description="Helical" evidence="1">
    <location>
        <begin position="344"/>
        <end position="365"/>
    </location>
</feature>